<evidence type="ECO:0000256" key="1">
    <source>
        <dbReference type="SAM" id="MobiDB-lite"/>
    </source>
</evidence>
<feature type="region of interest" description="Disordered" evidence="1">
    <location>
        <begin position="33"/>
        <end position="87"/>
    </location>
</feature>
<gene>
    <name evidence="2" type="ORF">PCOR1329_LOCUS84997</name>
</gene>
<sequence>MGLPSGPVARIADRIAEADACDCNIRSRSAGPRLIGYSAGEFPRNLGRAPGAAARDAPRSGQGKRQGPKPGDATAHEPGDAPRPRFGADQSTALLRDAGKSGIAVAGLIASALRAVQRETRRPCALVQTQALEAMLPSGEPLLEWGTLGRYHQTSFVLPTGPQTGILNQTPRSTLRELRERVPVRGEARVSRSVIVPNFVRPGHTSVLHVDSLRPHLHWRRQANRPMDTVGPSLVHPSDMEPLPDQFVNPALGSIRSWRRKEVTCKASTRYGPDGRFSRAGPDDRRDCRHGAARHGVSAKGAFARIPASNSSSCS</sequence>
<proteinExistence type="predicted"/>
<name>A0ABN9YE18_9DINO</name>
<reference evidence="2" key="1">
    <citation type="submission" date="2023-10" db="EMBL/GenBank/DDBJ databases">
        <authorList>
            <person name="Chen Y."/>
            <person name="Shah S."/>
            <person name="Dougan E. K."/>
            <person name="Thang M."/>
            <person name="Chan C."/>
        </authorList>
    </citation>
    <scope>NUCLEOTIDE SEQUENCE [LARGE SCALE GENOMIC DNA]</scope>
</reference>
<dbReference type="EMBL" id="CAUYUJ010022503">
    <property type="protein sequence ID" value="CAK0910986.1"/>
    <property type="molecule type" value="Genomic_DNA"/>
</dbReference>
<evidence type="ECO:0000313" key="2">
    <source>
        <dbReference type="EMBL" id="CAK0910986.1"/>
    </source>
</evidence>
<dbReference type="Proteomes" id="UP001189429">
    <property type="component" value="Unassembled WGS sequence"/>
</dbReference>
<protein>
    <submittedName>
        <fullName evidence="2">Uncharacterized protein</fullName>
    </submittedName>
</protein>
<feature type="compositionally biased region" description="Basic and acidic residues" evidence="1">
    <location>
        <begin position="281"/>
        <end position="290"/>
    </location>
</feature>
<feature type="compositionally biased region" description="Basic and acidic residues" evidence="1">
    <location>
        <begin position="74"/>
        <end position="83"/>
    </location>
</feature>
<comment type="caution">
    <text evidence="2">The sequence shown here is derived from an EMBL/GenBank/DDBJ whole genome shotgun (WGS) entry which is preliminary data.</text>
</comment>
<feature type="region of interest" description="Disordered" evidence="1">
    <location>
        <begin position="269"/>
        <end position="296"/>
    </location>
</feature>
<accession>A0ABN9YE18</accession>
<keyword evidence="3" id="KW-1185">Reference proteome</keyword>
<evidence type="ECO:0000313" key="3">
    <source>
        <dbReference type="Proteomes" id="UP001189429"/>
    </source>
</evidence>
<organism evidence="2 3">
    <name type="scientific">Prorocentrum cordatum</name>
    <dbReference type="NCBI Taxonomy" id="2364126"/>
    <lineage>
        <taxon>Eukaryota</taxon>
        <taxon>Sar</taxon>
        <taxon>Alveolata</taxon>
        <taxon>Dinophyceae</taxon>
        <taxon>Prorocentrales</taxon>
        <taxon>Prorocentraceae</taxon>
        <taxon>Prorocentrum</taxon>
    </lineage>
</organism>